<evidence type="ECO:0000256" key="1">
    <source>
        <dbReference type="SAM" id="Phobius"/>
    </source>
</evidence>
<sequence length="194" mass="21042">MKFGPFLRVAAVALVCVLILIGVVINEGMARRGGQEVLLAMEAVDPRSILSGHYVAINITERLEPGQHCPPNPNEAWVALTRRSGDIYGVAGGADSRERAQLVGPLPVKASFMCQEPIEAGPGTEAFPGSLGLDLNIDRFYINQADALRIERILRDQTIDGPTRAYAIVSIGRDGRARLKGVQIDGERLELSWL</sequence>
<gene>
    <name evidence="2" type="ORF">IQ227_16285</name>
</gene>
<dbReference type="EMBL" id="JADEWB010000101">
    <property type="protein sequence ID" value="MBE9237538.1"/>
    <property type="molecule type" value="Genomic_DNA"/>
</dbReference>
<comment type="caution">
    <text evidence="2">The sequence shown here is derived from an EMBL/GenBank/DDBJ whole genome shotgun (WGS) entry which is preliminary data.</text>
</comment>
<keyword evidence="1" id="KW-0812">Transmembrane</keyword>
<dbReference type="RefSeq" id="WP_193943359.1">
    <property type="nucleotide sequence ID" value="NZ_JADEWB010000101.1"/>
</dbReference>
<keyword evidence="1" id="KW-1133">Transmembrane helix</keyword>
<dbReference type="Pfam" id="PF14345">
    <property type="entry name" value="GDYXXLXY"/>
    <property type="match status" value="1"/>
</dbReference>
<evidence type="ECO:0000313" key="3">
    <source>
        <dbReference type="Proteomes" id="UP000606776"/>
    </source>
</evidence>
<dbReference type="Proteomes" id="UP000606776">
    <property type="component" value="Unassembled WGS sequence"/>
</dbReference>
<name>A0ABR9VGD0_9CYAN</name>
<feature type="transmembrane region" description="Helical" evidence="1">
    <location>
        <begin position="6"/>
        <end position="25"/>
    </location>
</feature>
<evidence type="ECO:0000313" key="2">
    <source>
        <dbReference type="EMBL" id="MBE9237538.1"/>
    </source>
</evidence>
<organism evidence="2 3">
    <name type="scientific">Sphaerospermopsis aphanizomenoides LEGE 00250</name>
    <dbReference type="NCBI Taxonomy" id="2777972"/>
    <lineage>
        <taxon>Bacteria</taxon>
        <taxon>Bacillati</taxon>
        <taxon>Cyanobacteriota</taxon>
        <taxon>Cyanophyceae</taxon>
        <taxon>Nostocales</taxon>
        <taxon>Aphanizomenonaceae</taxon>
        <taxon>Sphaerospermopsis</taxon>
        <taxon>Sphaerospermopsis aphanizomenoides</taxon>
    </lineage>
</organism>
<protein>
    <submittedName>
        <fullName evidence="2">GDYXXLXY domain-containing protein</fullName>
    </submittedName>
</protein>
<accession>A0ABR9VGD0</accession>
<proteinExistence type="predicted"/>
<dbReference type="InterPro" id="IPR025833">
    <property type="entry name" value="GDYXXLXY"/>
</dbReference>
<keyword evidence="1" id="KW-0472">Membrane</keyword>
<keyword evidence="3" id="KW-1185">Reference proteome</keyword>
<reference evidence="2 3" key="1">
    <citation type="submission" date="2020-10" db="EMBL/GenBank/DDBJ databases">
        <authorList>
            <person name="Castelo-Branco R."/>
            <person name="Eusebio N."/>
            <person name="Adriana R."/>
            <person name="Vieira A."/>
            <person name="Brugerolle De Fraissinette N."/>
            <person name="Rezende De Castro R."/>
            <person name="Schneider M.P."/>
            <person name="Vasconcelos V."/>
            <person name="Leao P.N."/>
        </authorList>
    </citation>
    <scope>NUCLEOTIDE SEQUENCE [LARGE SCALE GENOMIC DNA]</scope>
    <source>
        <strain evidence="2 3">LEGE 00250</strain>
    </source>
</reference>